<dbReference type="AlphaFoldDB" id="A0A9W8HGG6"/>
<gene>
    <name evidence="2" type="ORF">H4R18_001084</name>
</gene>
<sequence>MEAEIPAASLKAFSKALQCLARIGSDISLEAQQHHLELIGINESRSAYASFTFRDRFFDAYAVGALPSSPPAAATAAAPALRCRVLAKPLVAIFKSRGPTGGHIVERCVLRIEQAAVPVHAGHASGASGGAPQQQQQQQQSASSGECRLVVRIEYKEGICRTHRLFYEECETLHPLYDRSEYKSRWRVSAKVAADWIGHFARGQEEVSLRMSNSDIRVRSWAEGHYAGAGRTQIDAAVADTSRALQTELTVAPAEFDEYHIASPRPVELTFGLREFKAILQYAEAMALPLSAYFQQAGAPLMLSAPDDLGAEFVLATLSGDMLSQSTDPDASPASAGAAGTPLRAGRGSPQVGSFTPERPLAATTPAGRMRAPAQPALCEPEDVQSSGGTPGLRWGGNGSARDIIDPKLVPSPSPYQSSRASNGSGRGMWSGVGVGAGQRDSLLSIPSSVAGGPMRTPSGEMPPAKSYRLLDMPRPQAPPGVTDAQPGGGRSDDSGDEHMAPPGMVQTRLPFPTAAPPDRGGADASSDEELEATPPPPSKRVRSLF</sequence>
<name>A0A9W8HGG6_9FUNG</name>
<accession>A0A9W8HGG6</accession>
<feature type="compositionally biased region" description="Gly residues" evidence="1">
    <location>
        <begin position="425"/>
        <end position="437"/>
    </location>
</feature>
<comment type="caution">
    <text evidence="2">The sequence shown here is derived from an EMBL/GenBank/DDBJ whole genome shotgun (WGS) entry which is preliminary data.</text>
</comment>
<keyword evidence="3" id="KW-1185">Reference proteome</keyword>
<dbReference type="InterPro" id="IPR007268">
    <property type="entry name" value="Rad9/Ddc1"/>
</dbReference>
<dbReference type="InterPro" id="IPR046938">
    <property type="entry name" value="DNA_clamp_sf"/>
</dbReference>
<reference evidence="2" key="1">
    <citation type="submission" date="2022-07" db="EMBL/GenBank/DDBJ databases">
        <title>Phylogenomic reconstructions and comparative analyses of Kickxellomycotina fungi.</title>
        <authorList>
            <person name="Reynolds N.K."/>
            <person name="Stajich J.E."/>
            <person name="Barry K."/>
            <person name="Grigoriev I.V."/>
            <person name="Crous P."/>
            <person name="Smith M.E."/>
        </authorList>
    </citation>
    <scope>NUCLEOTIDE SEQUENCE</scope>
    <source>
        <strain evidence="2">NBRC 105414</strain>
    </source>
</reference>
<feature type="region of interest" description="Disordered" evidence="1">
    <location>
        <begin position="324"/>
        <end position="546"/>
    </location>
</feature>
<dbReference type="SUPFAM" id="SSF55979">
    <property type="entry name" value="DNA clamp"/>
    <property type="match status" value="1"/>
</dbReference>
<feature type="compositionally biased region" description="Basic and acidic residues" evidence="1">
    <location>
        <begin position="491"/>
        <end position="500"/>
    </location>
</feature>
<evidence type="ECO:0000313" key="3">
    <source>
        <dbReference type="Proteomes" id="UP001140217"/>
    </source>
</evidence>
<dbReference type="GO" id="GO:0000076">
    <property type="term" value="P:DNA replication checkpoint signaling"/>
    <property type="evidence" value="ECO:0007669"/>
    <property type="project" value="TreeGrafter"/>
</dbReference>
<dbReference type="GO" id="GO:0071479">
    <property type="term" value="P:cellular response to ionizing radiation"/>
    <property type="evidence" value="ECO:0007669"/>
    <property type="project" value="TreeGrafter"/>
</dbReference>
<feature type="compositionally biased region" description="Low complexity" evidence="1">
    <location>
        <begin position="326"/>
        <end position="342"/>
    </location>
</feature>
<dbReference type="OrthoDB" id="60092at2759"/>
<evidence type="ECO:0008006" key="4">
    <source>
        <dbReference type="Google" id="ProtNLM"/>
    </source>
</evidence>
<feature type="region of interest" description="Disordered" evidence="1">
    <location>
        <begin position="122"/>
        <end position="141"/>
    </location>
</feature>
<protein>
    <recommendedName>
        <fullName evidence="4">Rad9-domain-containing protein</fullName>
    </recommendedName>
</protein>
<organism evidence="2 3">
    <name type="scientific">Coemansia javaensis</name>
    <dbReference type="NCBI Taxonomy" id="2761396"/>
    <lineage>
        <taxon>Eukaryota</taxon>
        <taxon>Fungi</taxon>
        <taxon>Fungi incertae sedis</taxon>
        <taxon>Zoopagomycota</taxon>
        <taxon>Kickxellomycotina</taxon>
        <taxon>Kickxellomycetes</taxon>
        <taxon>Kickxellales</taxon>
        <taxon>Kickxellaceae</taxon>
        <taxon>Coemansia</taxon>
    </lineage>
</organism>
<feature type="compositionally biased region" description="Polar residues" evidence="1">
    <location>
        <begin position="415"/>
        <end position="424"/>
    </location>
</feature>
<dbReference type="Pfam" id="PF04139">
    <property type="entry name" value="Rad9"/>
    <property type="match status" value="1"/>
</dbReference>
<evidence type="ECO:0000256" key="1">
    <source>
        <dbReference type="SAM" id="MobiDB-lite"/>
    </source>
</evidence>
<dbReference type="Proteomes" id="UP001140217">
    <property type="component" value="Unassembled WGS sequence"/>
</dbReference>
<feature type="compositionally biased region" description="Gly residues" evidence="1">
    <location>
        <begin position="389"/>
        <end position="399"/>
    </location>
</feature>
<proteinExistence type="predicted"/>
<dbReference type="GO" id="GO:0006281">
    <property type="term" value="P:DNA repair"/>
    <property type="evidence" value="ECO:0007669"/>
    <property type="project" value="TreeGrafter"/>
</dbReference>
<dbReference type="GO" id="GO:0030896">
    <property type="term" value="C:checkpoint clamp complex"/>
    <property type="evidence" value="ECO:0007669"/>
    <property type="project" value="InterPro"/>
</dbReference>
<evidence type="ECO:0000313" key="2">
    <source>
        <dbReference type="EMBL" id="KAJ2784462.1"/>
    </source>
</evidence>
<dbReference type="EMBL" id="JANBUL010000026">
    <property type="protein sequence ID" value="KAJ2784462.1"/>
    <property type="molecule type" value="Genomic_DNA"/>
</dbReference>
<dbReference type="PANTHER" id="PTHR15237:SF0">
    <property type="entry name" value="CELL CYCLE CHECKPOINT CONTROL PROTEIN"/>
    <property type="match status" value="1"/>
</dbReference>
<dbReference type="GO" id="GO:0031573">
    <property type="term" value="P:mitotic intra-S DNA damage checkpoint signaling"/>
    <property type="evidence" value="ECO:0007669"/>
    <property type="project" value="TreeGrafter"/>
</dbReference>
<dbReference type="PANTHER" id="PTHR15237">
    <property type="entry name" value="DNA REPAIR PROTEIN RAD9"/>
    <property type="match status" value="1"/>
</dbReference>
<dbReference type="Gene3D" id="3.70.10.10">
    <property type="match status" value="1"/>
</dbReference>